<keyword evidence="1" id="KW-1133">Transmembrane helix</keyword>
<name>A0A495E7W2_9FLAO</name>
<dbReference type="PANTHER" id="PTHR43283">
    <property type="entry name" value="BETA-LACTAMASE-RELATED"/>
    <property type="match status" value="1"/>
</dbReference>
<keyword evidence="1" id="KW-0812">Transmembrane</keyword>
<proteinExistence type="predicted"/>
<feature type="transmembrane region" description="Helical" evidence="1">
    <location>
        <begin position="26"/>
        <end position="42"/>
    </location>
</feature>
<dbReference type="InterPro" id="IPR050789">
    <property type="entry name" value="Diverse_Enzym_Activities"/>
</dbReference>
<dbReference type="InterPro" id="IPR012338">
    <property type="entry name" value="Beta-lactam/transpept-like"/>
</dbReference>
<dbReference type="SUPFAM" id="SSF56601">
    <property type="entry name" value="beta-lactamase/transpeptidase-like"/>
    <property type="match status" value="1"/>
</dbReference>
<organism evidence="3 4">
    <name type="scientific">Maribacter vaceletii</name>
    <dbReference type="NCBI Taxonomy" id="1206816"/>
    <lineage>
        <taxon>Bacteria</taxon>
        <taxon>Pseudomonadati</taxon>
        <taxon>Bacteroidota</taxon>
        <taxon>Flavobacteriia</taxon>
        <taxon>Flavobacteriales</taxon>
        <taxon>Flavobacteriaceae</taxon>
        <taxon>Maribacter</taxon>
    </lineage>
</organism>
<dbReference type="Proteomes" id="UP000269412">
    <property type="component" value="Unassembled WGS sequence"/>
</dbReference>
<evidence type="ECO:0000259" key="2">
    <source>
        <dbReference type="Pfam" id="PF00144"/>
    </source>
</evidence>
<gene>
    <name evidence="3" type="ORF">CLV91_1732</name>
</gene>
<dbReference type="PANTHER" id="PTHR43283:SF7">
    <property type="entry name" value="BETA-LACTAMASE-RELATED DOMAIN-CONTAINING PROTEIN"/>
    <property type="match status" value="1"/>
</dbReference>
<comment type="caution">
    <text evidence="3">The sequence shown here is derived from an EMBL/GenBank/DDBJ whole genome shotgun (WGS) entry which is preliminary data.</text>
</comment>
<keyword evidence="4" id="KW-1185">Reference proteome</keyword>
<evidence type="ECO:0000313" key="3">
    <source>
        <dbReference type="EMBL" id="RKR13018.1"/>
    </source>
</evidence>
<evidence type="ECO:0000313" key="4">
    <source>
        <dbReference type="Proteomes" id="UP000269412"/>
    </source>
</evidence>
<reference evidence="3 4" key="1">
    <citation type="submission" date="2018-10" db="EMBL/GenBank/DDBJ databases">
        <title>Genomic Encyclopedia of Archaeal and Bacterial Type Strains, Phase II (KMG-II): from individual species to whole genera.</title>
        <authorList>
            <person name="Goeker M."/>
        </authorList>
    </citation>
    <scope>NUCLEOTIDE SEQUENCE [LARGE SCALE GENOMIC DNA]</scope>
    <source>
        <strain evidence="3 4">DSM 25230</strain>
    </source>
</reference>
<accession>A0A495E7W2</accession>
<dbReference type="InterPro" id="IPR001466">
    <property type="entry name" value="Beta-lactam-related"/>
</dbReference>
<keyword evidence="1" id="KW-0472">Membrane</keyword>
<dbReference type="Gene3D" id="3.40.710.10">
    <property type="entry name" value="DD-peptidase/beta-lactamase superfamily"/>
    <property type="match status" value="1"/>
</dbReference>
<dbReference type="OrthoDB" id="9773047at2"/>
<dbReference type="Pfam" id="PF00144">
    <property type="entry name" value="Beta-lactamase"/>
    <property type="match status" value="1"/>
</dbReference>
<dbReference type="AlphaFoldDB" id="A0A495E7W2"/>
<feature type="domain" description="Beta-lactamase-related" evidence="2">
    <location>
        <begin position="180"/>
        <end position="439"/>
    </location>
</feature>
<evidence type="ECO:0000256" key="1">
    <source>
        <dbReference type="SAM" id="Phobius"/>
    </source>
</evidence>
<dbReference type="EMBL" id="RBIQ01000008">
    <property type="protein sequence ID" value="RKR13018.1"/>
    <property type="molecule type" value="Genomic_DNA"/>
</dbReference>
<sequence length="463" mass="52322">MLISIISFFKFTIITKTTLLKIIKRILLALIIIIGIAIYVNYPKLNIISGYASKNLTSNALISKRSVASITANDNNMPLIKMADVTFNEKDKIGSATVFGLMERKTVYREGLGCVLVNDSFDASKMTLKPERNKVIDTLLYPFGHNEPLDTIFTSVDYKQLNKAVDFAFSNPEVHKTRTVLVLHQNRIIAEKYADGFSKETPILGWSMTKSIIATLYGTLEHEGKININSSTSIPEWQNDERKNITINHLLRMQSGLEWEEDYTKISDVIKMLYLDADMTQAQRDKKAIAKPTEIWNYSSGTSNLLSGILRDQFSSRQEYLDYPYKALIDKIGMNSMLLEADMEGNYVGSSYGWATTRDWGKFGTLYLNNGNWNGKQLFSKDWVKYITKPTKNSDGVYGAHFWLNAGGKFPDVPKDMYSANGFQGQRVFIIPSKNLVVVRTGLEQDPIFDINTFLSGIAKSID</sequence>
<protein>
    <submittedName>
        <fullName evidence="3">CubicO group peptidase (Beta-lactamase class C family)</fullName>
    </submittedName>
</protein>